<dbReference type="EMBL" id="JBBPBN010000013">
    <property type="protein sequence ID" value="KAK9026686.1"/>
    <property type="molecule type" value="Genomic_DNA"/>
</dbReference>
<sequence>MANEFTNFPPNLDDGELWLPSDIFLNEAPSKFKPHLHNHNHNYNYTPLPFSCTDDFASRFAAHSLPKHHHKLPKATNFQRFHEPVFYSAGIGTGSEAGQSFYGFRNGPFLGGAKPVHECQFSKQTQAQVESYLEARTRVLLRQRNRLFQNRDLPFQANGFNNYTLGLGGGLVRKAGGTGVFHPRILNTAVDFEKKQIVDWSAGAVSVHCCLRNRQSEENHVSRGTNTMKRVGAAQREDCYYHLPPEMGFPRD</sequence>
<comment type="caution">
    <text evidence="1">The sequence shown here is derived from an EMBL/GenBank/DDBJ whole genome shotgun (WGS) entry which is preliminary data.</text>
</comment>
<accession>A0ABR2SN59</accession>
<proteinExistence type="predicted"/>
<gene>
    <name evidence="1" type="ORF">V6N11_039520</name>
</gene>
<evidence type="ECO:0000313" key="2">
    <source>
        <dbReference type="Proteomes" id="UP001396334"/>
    </source>
</evidence>
<keyword evidence="2" id="KW-1185">Reference proteome</keyword>
<name>A0ABR2SN59_9ROSI</name>
<dbReference type="Proteomes" id="UP001396334">
    <property type="component" value="Unassembled WGS sequence"/>
</dbReference>
<protein>
    <submittedName>
        <fullName evidence="1">Uncharacterized protein</fullName>
    </submittedName>
</protein>
<reference evidence="1 2" key="1">
    <citation type="journal article" date="2024" name="G3 (Bethesda)">
        <title>Genome assembly of Hibiscus sabdariffa L. provides insights into metabolisms of medicinal natural products.</title>
        <authorList>
            <person name="Kim T."/>
        </authorList>
    </citation>
    <scope>NUCLEOTIDE SEQUENCE [LARGE SCALE GENOMIC DNA]</scope>
    <source>
        <strain evidence="1">TK-2024</strain>
        <tissue evidence="1">Old leaves</tissue>
    </source>
</reference>
<organism evidence="1 2">
    <name type="scientific">Hibiscus sabdariffa</name>
    <name type="common">roselle</name>
    <dbReference type="NCBI Taxonomy" id="183260"/>
    <lineage>
        <taxon>Eukaryota</taxon>
        <taxon>Viridiplantae</taxon>
        <taxon>Streptophyta</taxon>
        <taxon>Embryophyta</taxon>
        <taxon>Tracheophyta</taxon>
        <taxon>Spermatophyta</taxon>
        <taxon>Magnoliopsida</taxon>
        <taxon>eudicotyledons</taxon>
        <taxon>Gunneridae</taxon>
        <taxon>Pentapetalae</taxon>
        <taxon>rosids</taxon>
        <taxon>malvids</taxon>
        <taxon>Malvales</taxon>
        <taxon>Malvaceae</taxon>
        <taxon>Malvoideae</taxon>
        <taxon>Hibiscus</taxon>
    </lineage>
</organism>
<evidence type="ECO:0000313" key="1">
    <source>
        <dbReference type="EMBL" id="KAK9026686.1"/>
    </source>
</evidence>